<evidence type="ECO:0000256" key="11">
    <source>
        <dbReference type="SAM" id="MobiDB-lite"/>
    </source>
</evidence>
<evidence type="ECO:0000256" key="10">
    <source>
        <dbReference type="PIRSR" id="PIRSR605150-3"/>
    </source>
</evidence>
<feature type="binding site" evidence="10">
    <location>
        <position position="522"/>
    </location>
    <ligand>
        <name>Mn(2+)</name>
        <dbReference type="ChEBI" id="CHEBI:29035"/>
    </ligand>
</feature>
<dbReference type="OMA" id="GRTCNCW"/>
<keyword evidence="6 12" id="KW-0472">Membrane</keyword>
<dbReference type="Gramene" id="GBG64539">
    <property type="protein sequence ID" value="GBG64539"/>
    <property type="gene ID" value="CBR_g45235"/>
</dbReference>
<dbReference type="OrthoDB" id="2161379at2759"/>
<feature type="binding site" evidence="9">
    <location>
        <position position="355"/>
    </location>
    <ligand>
        <name>UDP-alpha-D-glucose</name>
        <dbReference type="ChEBI" id="CHEBI:58885"/>
    </ligand>
</feature>
<keyword evidence="3" id="KW-0808">Transferase</keyword>
<keyword evidence="2" id="KW-0328">Glycosyltransferase</keyword>
<feature type="compositionally biased region" description="Polar residues" evidence="11">
    <location>
        <begin position="136"/>
        <end position="145"/>
    </location>
</feature>
<sequence length="1021" mass="112910">MAGTTGGPGTCDQTEDRNGGSWIESLPRKSSTSVDLTHGNSTFSGEGESSALTDIPLVDEESEEVISSNRTLRSNGPSGGGGGGGGIGVSRMDRRTEPLLPLVDEPRGEDPRDSSAHPTSKHTHTLPRLPGDGDTSAGSSRGSSVNEDDGLSESARYGYKASYYSTDEDAGPLKHQAARGSTGLLQQQKVIGGGGGGGGGDRTSAAEVMWNGKDVRRAPLQREVPIALSKLLLYRLVVLGRLVVMILFLRYRVLNPNPAAYGLWLASVACEVWFGFSWILDQLPKWSPVTRKTYLDRLSLRFERAGEESTLPPVDVFVSTADAEKEPPLVTANVILSILAMDYPPERVSCYLSDDGAALLTFEAMAETACFARSWIPFCKTFDIEPRAPEVYFSMKFDYTVGKTRPDFVMARRQLKQEYEEFKVRVNALVQKSKKPPSGGFRMSDGSAWPGQYRSDHPGMIQVFLQPEGMTRDIQGNALPRLVYISREKRPRFDHNKKAGAMNALLRASALVSNGAFILNLDCDHYVNNSKAMREAICYLMDPVVGDRVSFVQFPQRFDGVDKNDRYANHNFVFFDVNMKGLDGQQGPMYVGTGCVFRRQAVYGLNPPRRTVRGSKGQGGGGGGGVLPRLCKGCYMCLCGWCWKGCKSGGSEDVRTALIPGHTISSEEALRFPSKWHAQRFGMCSDFVITTMDADGRVPYLTPLQLLNDVILVISCGYEDNTEWGRTVGWMYGSVTEDIVTGLSMHVKGWRSVYAMPSAAAFKGSAPINLTDRLGQVLRWATGSVEIFFSRHNPMWCYWGRHLQFVERVAYINTAVYPFTSVALIVYCLIPAICLFTDKFIVGEIDDTAVLWFLLLFLFIFLNAGLEIFWSQISLEDWWRNEQFWVIGGSSAHLVAVMQGLLKVFAGVDTSFTLTAKAAEDDDEFGELYAVRFTWLMIPPTVLMIVNLFACVVGFAREVNRSAGNKQWGQLLGKTFFSFWVLIHLYPFVKGLTGRAQRLPTTIVLWSLLVAVIIALLWVQI</sequence>
<feature type="region of interest" description="Disordered" evidence="11">
    <location>
        <begin position="168"/>
        <end position="203"/>
    </location>
</feature>
<dbReference type="GO" id="GO:0016020">
    <property type="term" value="C:membrane"/>
    <property type="evidence" value="ECO:0007669"/>
    <property type="project" value="InterPro"/>
</dbReference>
<dbReference type="InterPro" id="IPR005150">
    <property type="entry name" value="Cellulose_synth"/>
</dbReference>
<feature type="active site" evidence="8">
    <location>
        <position position="738"/>
    </location>
</feature>
<evidence type="ECO:0000256" key="12">
    <source>
        <dbReference type="SAM" id="Phobius"/>
    </source>
</evidence>
<organism evidence="13 14">
    <name type="scientific">Chara braunii</name>
    <name type="common">Braun's stonewort</name>
    <dbReference type="NCBI Taxonomy" id="69332"/>
    <lineage>
        <taxon>Eukaryota</taxon>
        <taxon>Viridiplantae</taxon>
        <taxon>Streptophyta</taxon>
        <taxon>Charophyceae</taxon>
        <taxon>Charales</taxon>
        <taxon>Characeae</taxon>
        <taxon>Chara</taxon>
    </lineage>
</organism>
<comment type="subcellular location">
    <subcellularLocation>
        <location evidence="1">Endomembrane system</location>
        <topology evidence="1">Multi-pass membrane protein</topology>
    </subcellularLocation>
</comment>
<dbReference type="SUPFAM" id="SSF53448">
    <property type="entry name" value="Nucleotide-diphospho-sugar transferases"/>
    <property type="match status" value="1"/>
</dbReference>
<proteinExistence type="predicted"/>
<keyword evidence="4 12" id="KW-0812">Transmembrane</keyword>
<dbReference type="EMBL" id="BFEA01000051">
    <property type="protein sequence ID" value="GBG64539.1"/>
    <property type="molecule type" value="Genomic_DNA"/>
</dbReference>
<feature type="binding site" evidence="9">
    <location>
        <position position="497"/>
    </location>
    <ligand>
        <name>UDP-alpha-D-glucose</name>
        <dbReference type="ChEBI" id="CHEBI:58885"/>
    </ligand>
</feature>
<feature type="binding site" evidence="9">
    <location>
        <position position="319"/>
    </location>
    <ligand>
        <name>UDP-alpha-D-glucose</name>
        <dbReference type="ChEBI" id="CHEBI:58885"/>
    </ligand>
</feature>
<feature type="transmembrane region" description="Helical" evidence="12">
    <location>
        <begin position="933"/>
        <end position="956"/>
    </location>
</feature>
<evidence type="ECO:0000256" key="9">
    <source>
        <dbReference type="PIRSR" id="PIRSR605150-2"/>
    </source>
</evidence>
<dbReference type="GO" id="GO:0016760">
    <property type="term" value="F:cellulose synthase (UDP-forming) activity"/>
    <property type="evidence" value="ECO:0007669"/>
    <property type="project" value="InterPro"/>
</dbReference>
<reference evidence="13 14" key="1">
    <citation type="journal article" date="2018" name="Cell">
        <title>The Chara Genome: Secondary Complexity and Implications for Plant Terrestrialization.</title>
        <authorList>
            <person name="Nishiyama T."/>
            <person name="Sakayama H."/>
            <person name="Vries J.D."/>
            <person name="Buschmann H."/>
            <person name="Saint-Marcoux D."/>
            <person name="Ullrich K.K."/>
            <person name="Haas F.B."/>
            <person name="Vanderstraeten L."/>
            <person name="Becker D."/>
            <person name="Lang D."/>
            <person name="Vosolsobe S."/>
            <person name="Rombauts S."/>
            <person name="Wilhelmsson P.K.I."/>
            <person name="Janitza P."/>
            <person name="Kern R."/>
            <person name="Heyl A."/>
            <person name="Rumpler F."/>
            <person name="Villalobos L.I.A.C."/>
            <person name="Clay J.M."/>
            <person name="Skokan R."/>
            <person name="Toyoda A."/>
            <person name="Suzuki Y."/>
            <person name="Kagoshima H."/>
            <person name="Schijlen E."/>
            <person name="Tajeshwar N."/>
            <person name="Catarino B."/>
            <person name="Hetherington A.J."/>
            <person name="Saltykova A."/>
            <person name="Bonnot C."/>
            <person name="Breuninger H."/>
            <person name="Symeonidi A."/>
            <person name="Radhakrishnan G.V."/>
            <person name="Van Nieuwerburgh F."/>
            <person name="Deforce D."/>
            <person name="Chang C."/>
            <person name="Karol K.G."/>
            <person name="Hedrich R."/>
            <person name="Ulvskov P."/>
            <person name="Glockner G."/>
            <person name="Delwiche C.F."/>
            <person name="Petrasek J."/>
            <person name="Van de Peer Y."/>
            <person name="Friml J."/>
            <person name="Beilby M."/>
            <person name="Dolan L."/>
            <person name="Kohara Y."/>
            <person name="Sugano S."/>
            <person name="Fujiyama A."/>
            <person name="Delaux P.-M."/>
            <person name="Quint M."/>
            <person name="TheiBen G."/>
            <person name="Hagemann M."/>
            <person name="Harholt J."/>
            <person name="Dunand C."/>
            <person name="Zachgo S."/>
            <person name="Langdale J."/>
            <person name="Maumus F."/>
            <person name="Straeten D.V.D."/>
            <person name="Gould S.B."/>
            <person name="Rensing S.A."/>
        </authorList>
    </citation>
    <scope>NUCLEOTIDE SEQUENCE [LARGE SCALE GENOMIC DNA]</scope>
    <source>
        <strain evidence="13 14">S276</strain>
    </source>
</reference>
<feature type="active site" evidence="8">
    <location>
        <position position="355"/>
    </location>
</feature>
<evidence type="ECO:0000256" key="6">
    <source>
        <dbReference type="ARBA" id="ARBA00023136"/>
    </source>
</evidence>
<accession>A0A388K3F6</accession>
<feature type="compositionally biased region" description="Polar residues" evidence="11">
    <location>
        <begin position="28"/>
        <end position="44"/>
    </location>
</feature>
<evidence type="ECO:0000313" key="14">
    <source>
        <dbReference type="Proteomes" id="UP000265515"/>
    </source>
</evidence>
<feature type="region of interest" description="Disordered" evidence="11">
    <location>
        <begin position="1"/>
        <end position="152"/>
    </location>
</feature>
<evidence type="ECO:0008006" key="15">
    <source>
        <dbReference type="Google" id="ProtNLM"/>
    </source>
</evidence>
<feature type="binding site" evidence="9">
    <location>
        <position position="325"/>
    </location>
    <ligand>
        <name>UDP-alpha-D-glucose</name>
        <dbReference type="ChEBI" id="CHEBI:58885"/>
    </ligand>
</feature>
<dbReference type="GO" id="GO:0012505">
    <property type="term" value="C:endomembrane system"/>
    <property type="evidence" value="ECO:0007669"/>
    <property type="project" value="UniProtKB-SubCell"/>
</dbReference>
<keyword evidence="5 12" id="KW-1133">Transmembrane helix</keyword>
<dbReference type="Gene3D" id="3.90.550.10">
    <property type="entry name" value="Spore Coat Polysaccharide Biosynthesis Protein SpsA, Chain A"/>
    <property type="match status" value="1"/>
</dbReference>
<evidence type="ECO:0000313" key="13">
    <source>
        <dbReference type="EMBL" id="GBG64539.1"/>
    </source>
</evidence>
<dbReference type="Pfam" id="PF03552">
    <property type="entry name" value="Cellulose_synt"/>
    <property type="match status" value="1"/>
</dbReference>
<feature type="binding site" evidence="9">
    <location>
        <position position="326"/>
    </location>
    <ligand>
        <name>UDP-alpha-D-glucose</name>
        <dbReference type="ChEBI" id="CHEBI:58885"/>
    </ligand>
</feature>
<feature type="transmembrane region" description="Helical" evidence="12">
    <location>
        <begin position="849"/>
        <end position="870"/>
    </location>
</feature>
<dbReference type="GO" id="GO:0071555">
    <property type="term" value="P:cell wall organization"/>
    <property type="evidence" value="ECO:0007669"/>
    <property type="project" value="UniProtKB-KW"/>
</dbReference>
<evidence type="ECO:0000256" key="7">
    <source>
        <dbReference type="ARBA" id="ARBA00023316"/>
    </source>
</evidence>
<dbReference type="Proteomes" id="UP000265515">
    <property type="component" value="Unassembled WGS sequence"/>
</dbReference>
<feature type="compositionally biased region" description="Gly residues" evidence="11">
    <location>
        <begin position="77"/>
        <end position="88"/>
    </location>
</feature>
<evidence type="ECO:0000256" key="2">
    <source>
        <dbReference type="ARBA" id="ARBA00022676"/>
    </source>
</evidence>
<keyword evidence="14" id="KW-1185">Reference proteome</keyword>
<comment type="caution">
    <text evidence="13">The sequence shown here is derived from an EMBL/GenBank/DDBJ whole genome shotgun (WGS) entry which is preliminary data.</text>
</comment>
<feature type="compositionally biased region" description="Basic and acidic residues" evidence="11">
    <location>
        <begin position="104"/>
        <end position="115"/>
    </location>
</feature>
<feature type="compositionally biased region" description="Polar residues" evidence="11">
    <location>
        <begin position="65"/>
        <end position="76"/>
    </location>
</feature>
<evidence type="ECO:0000256" key="4">
    <source>
        <dbReference type="ARBA" id="ARBA00022692"/>
    </source>
</evidence>
<feature type="transmembrane region" description="Helical" evidence="12">
    <location>
        <begin position="815"/>
        <end position="837"/>
    </location>
</feature>
<evidence type="ECO:0000256" key="8">
    <source>
        <dbReference type="PIRSR" id="PIRSR605150-1"/>
    </source>
</evidence>
<gene>
    <name evidence="13" type="ORF">CBR_g45235</name>
</gene>
<evidence type="ECO:0000256" key="1">
    <source>
        <dbReference type="ARBA" id="ARBA00004127"/>
    </source>
</evidence>
<feature type="binding site" evidence="10">
    <location>
        <position position="498"/>
    </location>
    <ligand>
        <name>Mn(2+)</name>
        <dbReference type="ChEBI" id="CHEBI:29035"/>
    </ligand>
</feature>
<dbReference type="InterPro" id="IPR029044">
    <property type="entry name" value="Nucleotide-diphossugar_trans"/>
</dbReference>
<evidence type="ECO:0000256" key="3">
    <source>
        <dbReference type="ARBA" id="ARBA00022679"/>
    </source>
</evidence>
<feature type="transmembrane region" description="Helical" evidence="12">
    <location>
        <begin position="968"/>
        <end position="989"/>
    </location>
</feature>
<dbReference type="AlphaFoldDB" id="A0A388K3F6"/>
<evidence type="ECO:0000256" key="5">
    <source>
        <dbReference type="ARBA" id="ARBA00022989"/>
    </source>
</evidence>
<dbReference type="STRING" id="69332.A0A388K3F6"/>
<dbReference type="PANTHER" id="PTHR13301">
    <property type="entry name" value="X-BOX TRANSCRIPTION FACTOR-RELATED"/>
    <property type="match status" value="1"/>
</dbReference>
<name>A0A388K3F6_CHABU</name>
<feature type="compositionally biased region" description="Gly residues" evidence="11">
    <location>
        <begin position="191"/>
        <end position="201"/>
    </location>
</feature>
<feature type="transmembrane region" description="Helical" evidence="12">
    <location>
        <begin position="1001"/>
        <end position="1019"/>
    </location>
</feature>
<protein>
    <recommendedName>
        <fullName evidence="15">Cellulose synthase</fullName>
    </recommendedName>
</protein>
<dbReference type="GO" id="GO:0030244">
    <property type="term" value="P:cellulose biosynthetic process"/>
    <property type="evidence" value="ECO:0007669"/>
    <property type="project" value="InterPro"/>
</dbReference>
<keyword evidence="7" id="KW-0961">Cell wall biogenesis/degradation</keyword>